<dbReference type="PANTHER" id="PTHR11923:SF51">
    <property type="entry name" value="LYSOSOME MEMBRANE PROTEIN 2"/>
    <property type="match status" value="1"/>
</dbReference>
<evidence type="ECO:0000256" key="7">
    <source>
        <dbReference type="SAM" id="Phobius"/>
    </source>
</evidence>
<evidence type="ECO:0000256" key="1">
    <source>
        <dbReference type="ARBA" id="ARBA00004370"/>
    </source>
</evidence>
<proteinExistence type="inferred from homology"/>
<dbReference type="GO" id="GO:0016020">
    <property type="term" value="C:membrane"/>
    <property type="evidence" value="ECO:0007669"/>
    <property type="project" value="UniProtKB-SubCell"/>
</dbReference>
<dbReference type="PANTHER" id="PTHR11923">
    <property type="entry name" value="SCAVENGER RECEPTOR CLASS B TYPE-1 SR-B1"/>
    <property type="match status" value="1"/>
</dbReference>
<keyword evidence="3 7" id="KW-0812">Transmembrane</keyword>
<comment type="similarity">
    <text evidence="2">Belongs to the CD36 family.</text>
</comment>
<feature type="transmembrane region" description="Helical" evidence="7">
    <location>
        <begin position="473"/>
        <end position="498"/>
    </location>
</feature>
<evidence type="ECO:0000256" key="2">
    <source>
        <dbReference type="ARBA" id="ARBA00010532"/>
    </source>
</evidence>
<keyword evidence="4 7" id="KW-1133">Transmembrane helix</keyword>
<dbReference type="OMA" id="HRFMEND"/>
<reference evidence="9" key="1">
    <citation type="submission" date="2020-12" db="UniProtKB">
        <authorList>
            <consortium name="WormBaseParasite"/>
        </authorList>
    </citation>
    <scope>IDENTIFICATION</scope>
    <source>
        <strain evidence="9">MHco3</strain>
    </source>
</reference>
<keyword evidence="6" id="KW-0325">Glycoprotein</keyword>
<sequence>MKLCEKICFVCLVVFGFLLVLLGIVALTAIEGVINKVVLSRDHLGYENLNGTKRLNPMTEKWVHPEYDMQVQIWMINLTNAADVLRGLKPKVQEIGPFTFIERQYKSPYQFDKNDTRVFYRNNRVYFFNESLSCGHCSLEQRVVIPNVVFQKLVDFALEQGPPAKLAIEAVLAVYKRETPFIEVSVKEALYDGYKDPLLDAVCGYSTFLRKLCDAAKIPERIGFFYGQNNTDDGLYEVSTGFNDVFNISKVFSFNNMSVMPESVWDSAYAREIRGTDGQLFSPMLDEGPGLEIFAGQMCRSIEMQFLRRSVVGDIAAFRYGLPVKMFDPSIPQNRGFCNRNGTPTFFNTSIQIPGCLPKGLLDIGRCLPGTPRIYISNSHFFGAAPEVISSIQGMDMPSEENDQTFVDVEPLSGVPIHAKRVTQINVGMSKGNLNVLSNMNNMIFPVLWMNETVYFDNGTRDQLSQLISAKHLVRVVGVAVLTVGILVWFAVTAVVAVRTLTKPRDDDDQPILHEDVVEEEVGDI</sequence>
<dbReference type="Proteomes" id="UP000025227">
    <property type="component" value="Unplaced"/>
</dbReference>
<evidence type="ECO:0000256" key="6">
    <source>
        <dbReference type="ARBA" id="ARBA00023180"/>
    </source>
</evidence>
<evidence type="ECO:0000313" key="9">
    <source>
        <dbReference type="WBParaSite" id="HCON_00081310-00001"/>
    </source>
</evidence>
<dbReference type="OrthoDB" id="18585at2759"/>
<keyword evidence="8" id="KW-1185">Reference proteome</keyword>
<accession>A0A7I4YDI0</accession>
<keyword evidence="5 7" id="KW-0472">Membrane</keyword>
<dbReference type="GO" id="GO:0005737">
    <property type="term" value="C:cytoplasm"/>
    <property type="evidence" value="ECO:0007669"/>
    <property type="project" value="TreeGrafter"/>
</dbReference>
<dbReference type="InterPro" id="IPR002159">
    <property type="entry name" value="CD36_fam"/>
</dbReference>
<dbReference type="Pfam" id="PF01130">
    <property type="entry name" value="CD36"/>
    <property type="match status" value="1"/>
</dbReference>
<dbReference type="PRINTS" id="PR01609">
    <property type="entry name" value="CD36FAMILY"/>
</dbReference>
<dbReference type="AlphaFoldDB" id="A0A7I4YDI0"/>
<evidence type="ECO:0000256" key="4">
    <source>
        <dbReference type="ARBA" id="ARBA00022989"/>
    </source>
</evidence>
<dbReference type="WBParaSite" id="HCON_00081310-00001">
    <property type="protein sequence ID" value="HCON_00081310-00001"/>
    <property type="gene ID" value="HCON_00081310"/>
</dbReference>
<comment type="subcellular location">
    <subcellularLocation>
        <location evidence="1">Membrane</location>
    </subcellularLocation>
</comment>
<evidence type="ECO:0000256" key="5">
    <source>
        <dbReference type="ARBA" id="ARBA00023136"/>
    </source>
</evidence>
<organism evidence="8 9">
    <name type="scientific">Haemonchus contortus</name>
    <name type="common">Barber pole worm</name>
    <dbReference type="NCBI Taxonomy" id="6289"/>
    <lineage>
        <taxon>Eukaryota</taxon>
        <taxon>Metazoa</taxon>
        <taxon>Ecdysozoa</taxon>
        <taxon>Nematoda</taxon>
        <taxon>Chromadorea</taxon>
        <taxon>Rhabditida</taxon>
        <taxon>Rhabditina</taxon>
        <taxon>Rhabditomorpha</taxon>
        <taxon>Strongyloidea</taxon>
        <taxon>Trichostrongylidae</taxon>
        <taxon>Haemonchus</taxon>
    </lineage>
</organism>
<protein>
    <submittedName>
        <fullName evidence="9">CD36 family protein</fullName>
    </submittedName>
</protein>
<dbReference type="GO" id="GO:0005044">
    <property type="term" value="F:scavenger receptor activity"/>
    <property type="evidence" value="ECO:0007669"/>
    <property type="project" value="TreeGrafter"/>
</dbReference>
<evidence type="ECO:0000313" key="8">
    <source>
        <dbReference type="Proteomes" id="UP000025227"/>
    </source>
</evidence>
<evidence type="ECO:0000256" key="3">
    <source>
        <dbReference type="ARBA" id="ARBA00022692"/>
    </source>
</evidence>
<name>A0A7I4YDI0_HAECO</name>
<feature type="transmembrane region" description="Helical" evidence="7">
    <location>
        <begin position="7"/>
        <end position="30"/>
    </location>
</feature>